<comment type="caution">
    <text evidence="1">The sequence shown here is derived from an EMBL/GenBank/DDBJ whole genome shotgun (WGS) entry which is preliminary data.</text>
</comment>
<dbReference type="EMBL" id="AUBJ02000001">
    <property type="protein sequence ID" value="MCP2330364.1"/>
    <property type="molecule type" value="Genomic_DNA"/>
</dbReference>
<evidence type="ECO:0000313" key="1">
    <source>
        <dbReference type="EMBL" id="MCP2330364.1"/>
    </source>
</evidence>
<protein>
    <submittedName>
        <fullName evidence="1">Uncharacterized protein</fullName>
    </submittedName>
</protein>
<gene>
    <name evidence="1" type="ORF">G443_000634</name>
</gene>
<organism evidence="1 2">
    <name type="scientific">Actinoalloteichus caeruleus DSM 43889</name>
    <dbReference type="NCBI Taxonomy" id="1120930"/>
    <lineage>
        <taxon>Bacteria</taxon>
        <taxon>Bacillati</taxon>
        <taxon>Actinomycetota</taxon>
        <taxon>Actinomycetes</taxon>
        <taxon>Pseudonocardiales</taxon>
        <taxon>Pseudonocardiaceae</taxon>
        <taxon>Actinoalloteichus</taxon>
        <taxon>Actinoalloteichus cyanogriseus</taxon>
    </lineage>
</organism>
<proteinExistence type="predicted"/>
<dbReference type="Proteomes" id="UP000791080">
    <property type="component" value="Unassembled WGS sequence"/>
</dbReference>
<reference evidence="1 2" key="1">
    <citation type="submission" date="2022-06" db="EMBL/GenBank/DDBJ databases">
        <title>Genomic Encyclopedia of Type Strains, Phase I: the one thousand microbial genomes (KMG-I) project.</title>
        <authorList>
            <person name="Kyrpides N."/>
        </authorList>
    </citation>
    <scope>NUCLEOTIDE SEQUENCE [LARGE SCALE GENOMIC DNA]</scope>
    <source>
        <strain evidence="1 2">DSM 43889</strain>
    </source>
</reference>
<keyword evidence="2" id="KW-1185">Reference proteome</keyword>
<evidence type="ECO:0000313" key="2">
    <source>
        <dbReference type="Proteomes" id="UP000791080"/>
    </source>
</evidence>
<accession>A0ABT1JDK4</accession>
<name>A0ABT1JDK4_ACTCY</name>
<sequence>MHVDSTTQPCPRCVGPTVLVTDRSGRRWLHVGTWQPHCGQPSWVRASEHSATPAGAR</sequence>